<keyword evidence="7 9" id="KW-1133">Transmembrane helix</keyword>
<evidence type="ECO:0000256" key="9">
    <source>
        <dbReference type="HAMAP-Rule" id="MF_00161"/>
    </source>
</evidence>
<keyword evidence="5 9" id="KW-0064">Aspartyl protease</keyword>
<evidence type="ECO:0000256" key="6">
    <source>
        <dbReference type="ARBA" id="ARBA00022801"/>
    </source>
</evidence>
<keyword evidence="6 9" id="KW-0378">Hydrolase</keyword>
<feature type="transmembrane region" description="Helical" evidence="9">
    <location>
        <begin position="41"/>
        <end position="57"/>
    </location>
</feature>
<comment type="function">
    <text evidence="9">This protein specifically catalyzes the removal of signal peptides from prolipoproteins.</text>
</comment>
<evidence type="ECO:0000256" key="10">
    <source>
        <dbReference type="RuleBase" id="RU004181"/>
    </source>
</evidence>
<sequence length="204" mass="21322">MRGVRRPDRQGPAAGVPARDAVCHVQAARGATLSRSGPSRLGIRLTALGIGLLGLGLDQLSKHAALANLEWGEPVNVLGPVLRFTLISNPGAAFGLGSGSTLALSIFAILAFVASLVIALPRITRMSHAVALGLLLAGITGNLHDRLLRDPSPLYGHVIDFLQLPYFAIFNIADMCITAAAALIIILSFRHISDAAQEPEEAAA</sequence>
<reference evidence="11 12" key="1">
    <citation type="submission" date="2019-07" db="EMBL/GenBank/DDBJ databases">
        <authorList>
            <person name="Zhou L.-Y."/>
        </authorList>
    </citation>
    <scope>NUCLEOTIDE SEQUENCE [LARGE SCALE GENOMIC DNA]</scope>
    <source>
        <strain evidence="11 12">YIM 101269</strain>
    </source>
</reference>
<evidence type="ECO:0000256" key="3">
    <source>
        <dbReference type="ARBA" id="ARBA00022670"/>
    </source>
</evidence>
<dbReference type="GO" id="GO:0006508">
    <property type="term" value="P:proteolysis"/>
    <property type="evidence" value="ECO:0007669"/>
    <property type="project" value="UniProtKB-KW"/>
</dbReference>
<feature type="transmembrane region" description="Helical" evidence="9">
    <location>
        <begin position="164"/>
        <end position="187"/>
    </location>
</feature>
<gene>
    <name evidence="9 11" type="primary">lspA</name>
    <name evidence="11" type="ORF">FOJ82_07260</name>
</gene>
<dbReference type="AlphaFoldDB" id="A0A553K2I3"/>
<comment type="similarity">
    <text evidence="1 9 10">Belongs to the peptidase A8 family.</text>
</comment>
<evidence type="ECO:0000256" key="2">
    <source>
        <dbReference type="ARBA" id="ARBA00022475"/>
    </source>
</evidence>
<keyword evidence="12" id="KW-1185">Reference proteome</keyword>
<dbReference type="Pfam" id="PF01252">
    <property type="entry name" value="Peptidase_A8"/>
    <property type="match status" value="1"/>
</dbReference>
<feature type="transmembrane region" description="Helical" evidence="9">
    <location>
        <begin position="126"/>
        <end position="144"/>
    </location>
</feature>
<keyword evidence="4 9" id="KW-0812">Transmembrane</keyword>
<comment type="caution">
    <text evidence="11">The sequence shown here is derived from an EMBL/GenBank/DDBJ whole genome shotgun (WGS) entry which is preliminary data.</text>
</comment>
<comment type="subcellular location">
    <subcellularLocation>
        <location evidence="9">Cell membrane</location>
        <topology evidence="9">Multi-pass membrane protein</topology>
    </subcellularLocation>
</comment>
<evidence type="ECO:0000256" key="4">
    <source>
        <dbReference type="ARBA" id="ARBA00022692"/>
    </source>
</evidence>
<feature type="active site" evidence="9">
    <location>
        <position position="174"/>
    </location>
</feature>
<dbReference type="EMBL" id="VKKG01000002">
    <property type="protein sequence ID" value="TRY18898.1"/>
    <property type="molecule type" value="Genomic_DNA"/>
</dbReference>
<dbReference type="GO" id="GO:0005886">
    <property type="term" value="C:plasma membrane"/>
    <property type="evidence" value="ECO:0007669"/>
    <property type="project" value="UniProtKB-SubCell"/>
</dbReference>
<keyword evidence="8 9" id="KW-0472">Membrane</keyword>
<dbReference type="InterPro" id="IPR001872">
    <property type="entry name" value="Peptidase_A8"/>
</dbReference>
<dbReference type="EC" id="3.4.23.36" evidence="9"/>
<proteinExistence type="inferred from homology"/>
<dbReference type="UniPathway" id="UPA00665"/>
<evidence type="ECO:0000313" key="11">
    <source>
        <dbReference type="EMBL" id="TRY18898.1"/>
    </source>
</evidence>
<evidence type="ECO:0000256" key="7">
    <source>
        <dbReference type="ARBA" id="ARBA00022989"/>
    </source>
</evidence>
<comment type="pathway">
    <text evidence="9">Protein modification; lipoprotein biosynthesis (signal peptide cleavage).</text>
</comment>
<dbReference type="HAMAP" id="MF_00161">
    <property type="entry name" value="LspA"/>
    <property type="match status" value="1"/>
</dbReference>
<dbReference type="OrthoDB" id="4308908at2"/>
<evidence type="ECO:0000256" key="8">
    <source>
        <dbReference type="ARBA" id="ARBA00023136"/>
    </source>
</evidence>
<accession>A0A553K2I3</accession>
<evidence type="ECO:0000256" key="5">
    <source>
        <dbReference type="ARBA" id="ARBA00022750"/>
    </source>
</evidence>
<keyword evidence="3 9" id="KW-0645">Protease</keyword>
<keyword evidence="2 9" id="KW-1003">Cell membrane</keyword>
<dbReference type="Proteomes" id="UP000317638">
    <property type="component" value="Unassembled WGS sequence"/>
</dbReference>
<dbReference type="GO" id="GO:0004190">
    <property type="term" value="F:aspartic-type endopeptidase activity"/>
    <property type="evidence" value="ECO:0007669"/>
    <property type="project" value="UniProtKB-UniRule"/>
</dbReference>
<protein>
    <recommendedName>
        <fullName evidence="9">Lipoprotein signal peptidase</fullName>
        <ecNumber evidence="9">3.4.23.36</ecNumber>
    </recommendedName>
    <alternativeName>
        <fullName evidence="9">Prolipoprotein signal peptidase</fullName>
    </alternativeName>
    <alternativeName>
        <fullName evidence="9">Signal peptidase II</fullName>
        <shortName evidence="9">SPase II</shortName>
    </alternativeName>
</protein>
<dbReference type="NCBIfam" id="TIGR00077">
    <property type="entry name" value="lspA"/>
    <property type="match status" value="1"/>
</dbReference>
<dbReference type="PANTHER" id="PTHR33695">
    <property type="entry name" value="LIPOPROTEIN SIGNAL PEPTIDASE"/>
    <property type="match status" value="1"/>
</dbReference>
<organism evidence="11 12">
    <name type="scientific">Tessaracoccus rhinocerotis</name>
    <dbReference type="NCBI Taxonomy" id="1689449"/>
    <lineage>
        <taxon>Bacteria</taxon>
        <taxon>Bacillati</taxon>
        <taxon>Actinomycetota</taxon>
        <taxon>Actinomycetes</taxon>
        <taxon>Propionibacteriales</taxon>
        <taxon>Propionibacteriaceae</taxon>
        <taxon>Tessaracoccus</taxon>
    </lineage>
</organism>
<dbReference type="PRINTS" id="PR00781">
    <property type="entry name" value="LIPOSIGPTASE"/>
</dbReference>
<evidence type="ECO:0000313" key="12">
    <source>
        <dbReference type="Proteomes" id="UP000317638"/>
    </source>
</evidence>
<comment type="catalytic activity">
    <reaction evidence="9">
        <text>Release of signal peptides from bacterial membrane prolipoproteins. Hydrolyzes -Xaa-Yaa-Zaa-|-(S,diacylglyceryl)Cys-, in which Xaa is hydrophobic (preferably Leu), and Yaa (Ala or Ser) and Zaa (Gly or Ala) have small, neutral side chains.</text>
        <dbReference type="EC" id="3.4.23.36"/>
    </reaction>
</comment>
<evidence type="ECO:0000256" key="1">
    <source>
        <dbReference type="ARBA" id="ARBA00006139"/>
    </source>
</evidence>
<dbReference type="PANTHER" id="PTHR33695:SF1">
    <property type="entry name" value="LIPOPROTEIN SIGNAL PEPTIDASE"/>
    <property type="match status" value="1"/>
</dbReference>
<name>A0A553K2I3_9ACTN</name>
<feature type="active site" evidence="9">
    <location>
        <position position="160"/>
    </location>
</feature>
<feature type="transmembrane region" description="Helical" evidence="9">
    <location>
        <begin position="92"/>
        <end position="119"/>
    </location>
</feature>